<organism evidence="1 2">
    <name type="scientific">Rhizoctonia solani</name>
    <dbReference type="NCBI Taxonomy" id="456999"/>
    <lineage>
        <taxon>Eukaryota</taxon>
        <taxon>Fungi</taxon>
        <taxon>Dikarya</taxon>
        <taxon>Basidiomycota</taxon>
        <taxon>Agaricomycotina</taxon>
        <taxon>Agaricomycetes</taxon>
        <taxon>Cantharellales</taxon>
        <taxon>Ceratobasidiaceae</taxon>
        <taxon>Rhizoctonia</taxon>
    </lineage>
</organism>
<evidence type="ECO:0000313" key="2">
    <source>
        <dbReference type="Proteomes" id="UP000663850"/>
    </source>
</evidence>
<dbReference type="AlphaFoldDB" id="A0A8H3C980"/>
<dbReference type="EMBL" id="CAJMWZ010003650">
    <property type="protein sequence ID" value="CAE6477208.1"/>
    <property type="molecule type" value="Genomic_DNA"/>
</dbReference>
<evidence type="ECO:0000313" key="1">
    <source>
        <dbReference type="EMBL" id="CAE6477208.1"/>
    </source>
</evidence>
<name>A0A8H3C980_9AGAM</name>
<accession>A0A8H3C980</accession>
<gene>
    <name evidence="1" type="ORF">RDB_LOCUS70283</name>
</gene>
<reference evidence="1" key="1">
    <citation type="submission" date="2021-01" db="EMBL/GenBank/DDBJ databases">
        <authorList>
            <person name="Kaushik A."/>
        </authorList>
    </citation>
    <scope>NUCLEOTIDE SEQUENCE</scope>
    <source>
        <strain evidence="1">Type strain: AG8-Rh-89/</strain>
    </source>
</reference>
<proteinExistence type="predicted"/>
<sequence>MDNMDILRGFQGLPVLSDEDRAAEHDQERPLVDLGRCFEGLQWEVPVSQWTNESIDGLYKYILDRQGRITLNEAGTEDSVFQWLMEHIGEALALEPSPTFQHIYGPQAAAYYIAMKRHEFPRDAYMPPTAKPWRWFTKNQLKSNKEHLTESIESLMEWIEINEKFKPPMCQPTDLDPGLLQCIPVDKHDLPEFILSFQFPPAVYNYDASNHESYTIIRLWKFICRQRAYQLAIGCWALQKLFVDLESGALALPDITFQVSFGKDQQNLLTTICDHDSPWGPRFIDLMVEGHVADYRLECIRISVMI</sequence>
<protein>
    <submittedName>
        <fullName evidence="1">Uncharacterized protein</fullName>
    </submittedName>
</protein>
<comment type="caution">
    <text evidence="1">The sequence shown here is derived from an EMBL/GenBank/DDBJ whole genome shotgun (WGS) entry which is preliminary data.</text>
</comment>
<dbReference type="Proteomes" id="UP000663850">
    <property type="component" value="Unassembled WGS sequence"/>
</dbReference>